<dbReference type="GO" id="GO:0008270">
    <property type="term" value="F:zinc ion binding"/>
    <property type="evidence" value="ECO:0007669"/>
    <property type="project" value="InterPro"/>
</dbReference>
<evidence type="ECO:0000313" key="2">
    <source>
        <dbReference type="EMBL" id="SFM07150.1"/>
    </source>
</evidence>
<gene>
    <name evidence="2" type="ORF">SAMN04490355_10387</name>
</gene>
<dbReference type="OrthoDB" id="9805666at2"/>
<evidence type="ECO:0000313" key="3">
    <source>
        <dbReference type="Proteomes" id="UP000199520"/>
    </source>
</evidence>
<evidence type="ECO:0000259" key="1">
    <source>
        <dbReference type="Pfam" id="PF01261"/>
    </source>
</evidence>
<dbReference type="InterPro" id="IPR013022">
    <property type="entry name" value="Xyl_isomerase-like_TIM-brl"/>
</dbReference>
<keyword evidence="3" id="KW-1185">Reference proteome</keyword>
<dbReference type="GO" id="GO:0003677">
    <property type="term" value="F:DNA binding"/>
    <property type="evidence" value="ECO:0007669"/>
    <property type="project" value="InterPro"/>
</dbReference>
<dbReference type="InterPro" id="IPR036237">
    <property type="entry name" value="Xyl_isomerase-like_sf"/>
</dbReference>
<dbReference type="InterPro" id="IPR001719">
    <property type="entry name" value="AP_endonuc_2"/>
</dbReference>
<dbReference type="GO" id="GO:0006284">
    <property type="term" value="P:base-excision repair"/>
    <property type="evidence" value="ECO:0007669"/>
    <property type="project" value="TreeGrafter"/>
</dbReference>
<sequence length="285" mass="31722">MLAQFGPGGNPDAFYAAGYKASVEMPAWLDTLKLTAYEYQCTRGVNIKEETAIKIGQQAVKYGVKLSIHAPYYINLSTDDEKVIGNTQNHFIKSLEVARWMGADRIVFHMGGVGKQDRKAALEKVKHALFNVLELIEQRGLTGVYLCPETMGKQNQLGSLEEVLSVCTLSEWLIPTVDFGHLHAVTAGKYTTEKEFEAVFDKVGETLGMEVAKKLHVHFSPIEFTKGGEKRHWTFADEFGPPYEPFVAVCSKRGFTPRVICESAGTQAADAKTMQDFYVSLLKQK</sequence>
<feature type="domain" description="Xylose isomerase-like TIM barrel" evidence="1">
    <location>
        <begin position="34"/>
        <end position="267"/>
    </location>
</feature>
<dbReference type="AlphaFoldDB" id="A0A1I4MVY4"/>
<dbReference type="SMART" id="SM00518">
    <property type="entry name" value="AP2Ec"/>
    <property type="match status" value="1"/>
</dbReference>
<dbReference type="RefSeq" id="WP_090940467.1">
    <property type="nucleotide sequence ID" value="NZ_FOTS01000038.1"/>
</dbReference>
<dbReference type="Proteomes" id="UP000199520">
    <property type="component" value="Unassembled WGS sequence"/>
</dbReference>
<dbReference type="GO" id="GO:0008081">
    <property type="term" value="F:phosphoric diester hydrolase activity"/>
    <property type="evidence" value="ECO:0007669"/>
    <property type="project" value="TreeGrafter"/>
</dbReference>
<dbReference type="EMBL" id="FOTS01000038">
    <property type="protein sequence ID" value="SFM07150.1"/>
    <property type="molecule type" value="Genomic_DNA"/>
</dbReference>
<name>A0A1I4MVY4_9FIRM</name>
<accession>A0A1I4MVY4</accession>
<protein>
    <submittedName>
        <fullName evidence="2">Deoxyribonuclease-4</fullName>
    </submittedName>
</protein>
<organism evidence="2 3">
    <name type="scientific">Pelosinus propionicus DSM 13327</name>
    <dbReference type="NCBI Taxonomy" id="1123291"/>
    <lineage>
        <taxon>Bacteria</taxon>
        <taxon>Bacillati</taxon>
        <taxon>Bacillota</taxon>
        <taxon>Negativicutes</taxon>
        <taxon>Selenomonadales</taxon>
        <taxon>Sporomusaceae</taxon>
        <taxon>Pelosinus</taxon>
    </lineage>
</organism>
<dbReference type="STRING" id="1123291.SAMN04490355_10387"/>
<dbReference type="PANTHER" id="PTHR21445:SF0">
    <property type="entry name" value="APURINIC-APYRIMIDINIC ENDONUCLEASE"/>
    <property type="match status" value="1"/>
</dbReference>
<dbReference type="PANTHER" id="PTHR21445">
    <property type="entry name" value="ENDONUCLEASE IV ENDODEOXYRIBONUCLEASE IV"/>
    <property type="match status" value="1"/>
</dbReference>
<reference evidence="3" key="1">
    <citation type="submission" date="2016-10" db="EMBL/GenBank/DDBJ databases">
        <authorList>
            <person name="Varghese N."/>
            <person name="Submissions S."/>
        </authorList>
    </citation>
    <scope>NUCLEOTIDE SEQUENCE [LARGE SCALE GENOMIC DNA]</scope>
    <source>
        <strain evidence="3">DSM 13327</strain>
    </source>
</reference>
<dbReference type="Gene3D" id="3.20.20.150">
    <property type="entry name" value="Divalent-metal-dependent TIM barrel enzymes"/>
    <property type="match status" value="1"/>
</dbReference>
<proteinExistence type="predicted"/>
<dbReference type="SUPFAM" id="SSF51658">
    <property type="entry name" value="Xylose isomerase-like"/>
    <property type="match status" value="1"/>
</dbReference>
<dbReference type="Pfam" id="PF01261">
    <property type="entry name" value="AP_endonuc_2"/>
    <property type="match status" value="1"/>
</dbReference>
<dbReference type="GO" id="GO:0003906">
    <property type="term" value="F:DNA-(apurinic or apyrimidinic site) endonuclease activity"/>
    <property type="evidence" value="ECO:0007669"/>
    <property type="project" value="TreeGrafter"/>
</dbReference>